<name>A0A087UKL5_STEMI</name>
<dbReference type="Gene3D" id="1.10.472.10">
    <property type="entry name" value="Cyclin-like"/>
    <property type="match status" value="1"/>
</dbReference>
<reference evidence="1 2" key="1">
    <citation type="submission" date="2013-11" db="EMBL/GenBank/DDBJ databases">
        <title>Genome sequencing of Stegodyphus mimosarum.</title>
        <authorList>
            <person name="Bechsgaard J."/>
        </authorList>
    </citation>
    <scope>NUCLEOTIDE SEQUENCE [LARGE SCALE GENOMIC DNA]</scope>
</reference>
<dbReference type="SUPFAM" id="SSF47954">
    <property type="entry name" value="Cyclin-like"/>
    <property type="match status" value="1"/>
</dbReference>
<keyword evidence="2" id="KW-1185">Reference proteome</keyword>
<dbReference type="EMBL" id="KK120266">
    <property type="protein sequence ID" value="KFM77904.1"/>
    <property type="molecule type" value="Genomic_DNA"/>
</dbReference>
<accession>A0A087UKL5</accession>
<dbReference type="InterPro" id="IPR036915">
    <property type="entry name" value="Cyclin-like_sf"/>
</dbReference>
<protein>
    <submittedName>
        <fullName evidence="1">Cyclin-T1</fullName>
    </submittedName>
</protein>
<proteinExistence type="predicted"/>
<dbReference type="AlphaFoldDB" id="A0A087UKL5"/>
<sequence>MENANRFYFTKDQLANSPSRKCGIDQAKELSYRQQAANFIQDMG</sequence>
<dbReference type="OrthoDB" id="25002at2759"/>
<organism evidence="1 2">
    <name type="scientific">Stegodyphus mimosarum</name>
    <name type="common">African social velvet spider</name>
    <dbReference type="NCBI Taxonomy" id="407821"/>
    <lineage>
        <taxon>Eukaryota</taxon>
        <taxon>Metazoa</taxon>
        <taxon>Ecdysozoa</taxon>
        <taxon>Arthropoda</taxon>
        <taxon>Chelicerata</taxon>
        <taxon>Arachnida</taxon>
        <taxon>Araneae</taxon>
        <taxon>Araneomorphae</taxon>
        <taxon>Entelegynae</taxon>
        <taxon>Eresoidea</taxon>
        <taxon>Eresidae</taxon>
        <taxon>Stegodyphus</taxon>
    </lineage>
</organism>
<gene>
    <name evidence="1" type="ORF">X975_09688</name>
</gene>
<dbReference type="STRING" id="407821.A0A087UKL5"/>
<evidence type="ECO:0000313" key="2">
    <source>
        <dbReference type="Proteomes" id="UP000054359"/>
    </source>
</evidence>
<dbReference type="Proteomes" id="UP000054359">
    <property type="component" value="Unassembled WGS sequence"/>
</dbReference>
<feature type="non-terminal residue" evidence="1">
    <location>
        <position position="44"/>
    </location>
</feature>
<evidence type="ECO:0000313" key="1">
    <source>
        <dbReference type="EMBL" id="KFM77904.1"/>
    </source>
</evidence>